<dbReference type="Pfam" id="PF25906">
    <property type="entry name" value="PucR-like_N"/>
    <property type="match status" value="1"/>
</dbReference>
<dbReference type="InterPro" id="IPR042070">
    <property type="entry name" value="PucR_C-HTH_sf"/>
</dbReference>
<comment type="caution">
    <text evidence="3">The sequence shown here is derived from an EMBL/GenBank/DDBJ whole genome shotgun (WGS) entry which is preliminary data.</text>
</comment>
<dbReference type="RefSeq" id="WP_344975443.1">
    <property type="nucleotide sequence ID" value="NZ_BAABDD010000030.1"/>
</dbReference>
<accession>A0ABP7GDE9</accession>
<dbReference type="PANTHER" id="PTHR33744">
    <property type="entry name" value="CARBOHYDRATE DIACID REGULATOR"/>
    <property type="match status" value="1"/>
</dbReference>
<gene>
    <name evidence="3" type="ORF">GCM10022402_42720</name>
</gene>
<name>A0ABP7GDE9_9ACTN</name>
<evidence type="ECO:0000313" key="3">
    <source>
        <dbReference type="EMBL" id="GAA3760243.1"/>
    </source>
</evidence>
<keyword evidence="4" id="KW-1185">Reference proteome</keyword>
<reference evidence="4" key="1">
    <citation type="journal article" date="2019" name="Int. J. Syst. Evol. Microbiol.">
        <title>The Global Catalogue of Microorganisms (GCM) 10K type strain sequencing project: providing services to taxonomists for standard genome sequencing and annotation.</title>
        <authorList>
            <consortium name="The Broad Institute Genomics Platform"/>
            <consortium name="The Broad Institute Genome Sequencing Center for Infectious Disease"/>
            <person name="Wu L."/>
            <person name="Ma J."/>
        </authorList>
    </citation>
    <scope>NUCLEOTIDE SEQUENCE [LARGE SCALE GENOMIC DNA]</scope>
    <source>
        <strain evidence="4">JCM 17137</strain>
    </source>
</reference>
<proteinExistence type="predicted"/>
<dbReference type="InterPro" id="IPR058663">
    <property type="entry name" value="PucR-like_N"/>
</dbReference>
<evidence type="ECO:0000259" key="1">
    <source>
        <dbReference type="Pfam" id="PF13556"/>
    </source>
</evidence>
<dbReference type="InterPro" id="IPR025736">
    <property type="entry name" value="PucR_C-HTH_dom"/>
</dbReference>
<sequence length="385" mass="43308">MGVPSELAARIRPYLGESAQEITEQIQREIPEFARPPESSLGRRLHRGVERAIHHFWDQIEDPHAPRESLVDLYRDIGRAELKEGRSLDTLQSALRIGGRVALRFLVDNNELFEIPPQTLFHVADAIFRHLDELASASAEGYAEAQTRHVEEQERRRRQLLQLLLTAPQPDPNTIASQARAAGWQLPHTAAAVAVAGNGDKELSARGLPPDVLVDLNWLDARLVIPDPDGPGRPQTIEAALSGWVAAIGPTVPLDALPMSLCRARQALKLGQRGIIDTSSPIRCSEHMATLFVFSDEELVDSLVQTRLAPLRELRPAQQDRLAETLLAWLQYSRNANEVASHLYVHPQTVRYRLRQLEELFGDQLHTPDQRFELEIALRARQLRR</sequence>
<dbReference type="Gene3D" id="1.10.10.2840">
    <property type="entry name" value="PucR C-terminal helix-turn-helix domain"/>
    <property type="match status" value="1"/>
</dbReference>
<feature type="domain" description="PucR C-terminal helix-turn-helix" evidence="1">
    <location>
        <begin position="322"/>
        <end position="380"/>
    </location>
</feature>
<dbReference type="PANTHER" id="PTHR33744:SF1">
    <property type="entry name" value="DNA-BINDING TRANSCRIPTIONAL ACTIVATOR ADER"/>
    <property type="match status" value="1"/>
</dbReference>
<feature type="domain" description="PucR-like N-terminal" evidence="2">
    <location>
        <begin position="3"/>
        <end position="165"/>
    </location>
</feature>
<dbReference type="Proteomes" id="UP001500908">
    <property type="component" value="Unassembled WGS sequence"/>
</dbReference>
<evidence type="ECO:0000259" key="2">
    <source>
        <dbReference type="Pfam" id="PF25906"/>
    </source>
</evidence>
<dbReference type="EMBL" id="BAABDD010000030">
    <property type="protein sequence ID" value="GAA3760243.1"/>
    <property type="molecule type" value="Genomic_DNA"/>
</dbReference>
<protein>
    <submittedName>
        <fullName evidence="3">Helix-turn-helix domain-containing protein</fullName>
    </submittedName>
</protein>
<evidence type="ECO:0000313" key="4">
    <source>
        <dbReference type="Proteomes" id="UP001500908"/>
    </source>
</evidence>
<organism evidence="3 4">
    <name type="scientific">Salinactinospora qingdaonensis</name>
    <dbReference type="NCBI Taxonomy" id="702744"/>
    <lineage>
        <taxon>Bacteria</taxon>
        <taxon>Bacillati</taxon>
        <taxon>Actinomycetota</taxon>
        <taxon>Actinomycetes</taxon>
        <taxon>Streptosporangiales</taxon>
        <taxon>Nocardiopsidaceae</taxon>
        <taxon>Salinactinospora</taxon>
    </lineage>
</organism>
<dbReference type="Pfam" id="PF13556">
    <property type="entry name" value="HTH_30"/>
    <property type="match status" value="1"/>
</dbReference>
<dbReference type="InterPro" id="IPR051448">
    <property type="entry name" value="CdaR-like_regulators"/>
</dbReference>